<proteinExistence type="predicted"/>
<keyword evidence="3" id="KW-1185">Reference proteome</keyword>
<accession>A0A0D2LT82</accession>
<reference evidence="2 3" key="1">
    <citation type="journal article" date="2013" name="BMC Genomics">
        <title>Reconstruction of the lipid metabolism for the microalga Monoraphidium neglectum from its genome sequence reveals characteristics suitable for biofuel production.</title>
        <authorList>
            <person name="Bogen C."/>
            <person name="Al-Dilaimi A."/>
            <person name="Albersmeier A."/>
            <person name="Wichmann J."/>
            <person name="Grundmann M."/>
            <person name="Rupp O."/>
            <person name="Lauersen K.J."/>
            <person name="Blifernez-Klassen O."/>
            <person name="Kalinowski J."/>
            <person name="Goesmann A."/>
            <person name="Mussgnug J.H."/>
            <person name="Kruse O."/>
        </authorList>
    </citation>
    <scope>NUCLEOTIDE SEQUENCE [LARGE SCALE GENOMIC DNA]</scope>
    <source>
        <strain evidence="2 3">SAG 48.87</strain>
    </source>
</reference>
<dbReference type="RefSeq" id="XP_013893874.1">
    <property type="nucleotide sequence ID" value="XM_014038420.1"/>
</dbReference>
<dbReference type="Proteomes" id="UP000054498">
    <property type="component" value="Unassembled WGS sequence"/>
</dbReference>
<dbReference type="GeneID" id="25730535"/>
<evidence type="ECO:0000313" key="3">
    <source>
        <dbReference type="Proteomes" id="UP000054498"/>
    </source>
</evidence>
<evidence type="ECO:0000256" key="1">
    <source>
        <dbReference type="SAM" id="MobiDB-lite"/>
    </source>
</evidence>
<feature type="non-terminal residue" evidence="2">
    <location>
        <position position="1"/>
    </location>
</feature>
<protein>
    <submittedName>
        <fullName evidence="2">Uncharacterized protein</fullName>
    </submittedName>
</protein>
<dbReference type="KEGG" id="mng:MNEG_13106"/>
<dbReference type="AlphaFoldDB" id="A0A0D2LT82"/>
<name>A0A0D2LT82_9CHLO</name>
<gene>
    <name evidence="2" type="ORF">MNEG_13106</name>
</gene>
<dbReference type="EMBL" id="KK103846">
    <property type="protein sequence ID" value="KIY94854.1"/>
    <property type="molecule type" value="Genomic_DNA"/>
</dbReference>
<sequence length="85" mass="8690">GEGRREGGAAAPAAKAPPPPPASLPRVPCMEVLGGVPVLFVDSVDDTASKLAAAFYGGLSERPRRAAAERARTARRIHAGAAARF</sequence>
<evidence type="ECO:0000313" key="2">
    <source>
        <dbReference type="EMBL" id="KIY94854.1"/>
    </source>
</evidence>
<organism evidence="2 3">
    <name type="scientific">Monoraphidium neglectum</name>
    <dbReference type="NCBI Taxonomy" id="145388"/>
    <lineage>
        <taxon>Eukaryota</taxon>
        <taxon>Viridiplantae</taxon>
        <taxon>Chlorophyta</taxon>
        <taxon>core chlorophytes</taxon>
        <taxon>Chlorophyceae</taxon>
        <taxon>CS clade</taxon>
        <taxon>Sphaeropleales</taxon>
        <taxon>Selenastraceae</taxon>
        <taxon>Monoraphidium</taxon>
    </lineage>
</organism>
<feature type="region of interest" description="Disordered" evidence="1">
    <location>
        <begin position="1"/>
        <end position="24"/>
    </location>
</feature>